<dbReference type="GO" id="GO:0043139">
    <property type="term" value="F:5'-3' DNA helicase activity"/>
    <property type="evidence" value="ECO:0007669"/>
    <property type="project" value="UniProtKB-EC"/>
</dbReference>
<feature type="domain" description="DNA helicase Pif1-like DEAD-box helicase" evidence="3">
    <location>
        <begin position="1241"/>
        <end position="1400"/>
    </location>
</feature>
<keyword evidence="1" id="KW-0227">DNA damage</keyword>
<comment type="caution">
    <text evidence="5">The sequence shown here is derived from an EMBL/GenBank/DDBJ whole genome shotgun (WGS) entry which is preliminary data.</text>
</comment>
<sequence length="1814" mass="204143">MSKHDFDVEVGRPRWTSLACAFSPCVLQELLCNETVNVRVYRSQDLVGEIPLAPVPTGNKFIGGGHKHVHLVSAQYLSDHVVKPVNFDVDSKQLYRFHSYADRETLDEVIGEVDNAVVTQMSLPKYAHLLSVKDIVYLGRLHGLVVNSARPKVHLLQTMAHHVCELCNVNFQIFVEEESARDKVAHRVRKHRKVASDALKEGKKGIESTGTRRKSSKGSVKTYPINAGRKQCVFEKLKKRNKPVQTPASLKETPDRTTSKQKFPPLPPSKDLLHSIISGFCDDMQPNAFQEAGCMVCGALTLLTELKPLDNKQKLELLINPAVTRKERKGVDSNICGTDGPVLAPGCDKACTTCIKSLDKGHVPLRALANGLWIGEVPTVLKNLTFAEQLLVSRVKHNHCLVRVSSGRAKMIANCITFAIPTARVYHTLPPSREELSEVLACVFLGVEVPTDDQFARTPLLVRRNRVSEALEWLKVNHADYEDLNISKENLDSYFLSGVPVIVNFRKVASDSSNKIASAMSKFDNELEEGTTSGECPFTVHGLTGAEYENLSVDALKARALRHLDEGGIALGIHQVTNVNNQANHGENQDRLDPTQTMPIPPPPLCSKEHASDDEVCVDCDILAEWWKQFDETTDDLISRSNVHACRVSTVDNKKSKKGKKNGVKLEEDEPDLRGDLGGDGPIARAARYGQKGCLRNGVCMARFPREIYEETVVESDGRIYPKQLESMLNTVTPALTYLVRSNTDVSSLLSGTSVKSTISYVTDYVTKPALKTYQVFSSAYDVYAKNSEIIGDDRDLKLGDKARQLIMKIVNSLVSKMELGSPMACLYLLDNPDHYTNHSFVPFWWRGYVHQVKRCFEEDGFNGGQRDADVKVEVEGDGNSADYGDHVIDAGVDDEEVEKVLIGRQNGRYIGKSIVDDYVFRPDCYEELSLIEWIQCSVKRKRRGKFREAFKLAIENDQEAPTCGKSKYVSFRKDHPEFLSHEVHCDFSRTKNVVPNFLGGSLPRRDQGDREFYCATMLTLFRPWRTGQDLKQGTQSWDNAFLLYTFNERDLNYMDNFNLRYECLDGRDDFHGELNRKLKEAEKQSRSKFNACSSSETDERDAEYDRVPNPIDKSTELGPETIKRLRHQEEASNILRQCGWTDPLPQNEQNIVPPARYVPPEILTSNAWKNRVKECRDRVLALMKSRMPSVSDSAFRGIGCSRPPEGYVRLVDAEYLKYNFKAKKEDFVCITNDIVGKYGLNTEQERAFRIIANHACSPSPEQLKMYLGGMGGTGKTQVIKAVLEMFKQKNESHRFIVVAPTGTAAALLNGSTYHSAFGIHIKGNNDAGMGRSGSDLINDLRVKLAGVEYVFIDEVSMISCHELYAISARLAELTNVHDKPFGGINVIFAGDFAQLPPISGSYLYSNSVPKVQSAGMSVREQESHLRQEFRELEMLNDITLLRYAGKLLNDITAILRRPLIRLYQKWKGDACQGSDWHPTIKWSSNDHIILEESDDLLWREKDDLLAILSKRSKNTGPKRKKGSEDDTNAAEHIEVKKKQRSDDIGSVTQLQHVCPTGLIWDNIDFSCAYDVTFTILFNIWNKDRIHWTDNWTGYSGYMENLCKEFERYADNIITFEAARDNVRKLLHDSHPDLFQYGSHCNTDLSELMVKLLGNDKSYGTSTLECELCQYSREYGTTQFGVLNICTRNAPAGTAYTVTDAMHMLNNLPTRHRCVPYGAVGMADTAVCRPVIFGPGGIKYVIIHYLQDENKRYDSEDSNFLLEREMTVERNGYYGCVAWQRDVLVVKTTNDESCLLNATDNDIEFVLGTLASLS</sequence>
<feature type="region of interest" description="Disordered" evidence="2">
    <location>
        <begin position="195"/>
        <end position="221"/>
    </location>
</feature>
<dbReference type="GO" id="GO:0005524">
    <property type="term" value="F:ATP binding"/>
    <property type="evidence" value="ECO:0007669"/>
    <property type="project" value="UniProtKB-KW"/>
</dbReference>
<reference evidence="5 6" key="1">
    <citation type="submission" date="2019-12" db="EMBL/GenBank/DDBJ databases">
        <authorList>
            <person name="Floudas D."/>
            <person name="Bentzer J."/>
            <person name="Ahren D."/>
            <person name="Johansson T."/>
            <person name="Persson P."/>
            <person name="Tunlid A."/>
        </authorList>
    </citation>
    <scope>NUCLEOTIDE SEQUENCE [LARGE SCALE GENOMIC DNA]</scope>
    <source>
        <strain evidence="5 6">CBS 102.39</strain>
    </source>
</reference>
<name>A0A8H4QVI8_9AGAR</name>
<dbReference type="Pfam" id="PF05970">
    <property type="entry name" value="PIF1"/>
    <property type="match status" value="1"/>
</dbReference>
<feature type="region of interest" description="Disordered" evidence="2">
    <location>
        <begin position="240"/>
        <end position="268"/>
    </location>
</feature>
<keyword evidence="1" id="KW-0234">DNA repair</keyword>
<feature type="domain" description="DUF6570" evidence="4">
    <location>
        <begin position="360"/>
        <end position="492"/>
    </location>
</feature>
<dbReference type="InterPro" id="IPR046700">
    <property type="entry name" value="DUF6570"/>
</dbReference>
<gene>
    <name evidence="5" type="ORF">D9613_013011</name>
</gene>
<keyword evidence="1" id="KW-0233">DNA recombination</keyword>
<dbReference type="EC" id="5.6.2.3" evidence="1"/>
<dbReference type="InterPro" id="IPR010285">
    <property type="entry name" value="DNA_helicase_pif1-like_DEAD"/>
</dbReference>
<comment type="similarity">
    <text evidence="1">Belongs to the helicase family.</text>
</comment>
<keyword evidence="1" id="KW-0378">Hydrolase</keyword>
<keyword evidence="6" id="KW-1185">Reference proteome</keyword>
<feature type="region of interest" description="Disordered" evidence="2">
    <location>
        <begin position="1086"/>
        <end position="1117"/>
    </location>
</feature>
<dbReference type="GO" id="GO:0006281">
    <property type="term" value="P:DNA repair"/>
    <property type="evidence" value="ECO:0007669"/>
    <property type="project" value="UniProtKB-KW"/>
</dbReference>
<dbReference type="InterPro" id="IPR027417">
    <property type="entry name" value="P-loop_NTPase"/>
</dbReference>
<comment type="cofactor">
    <cofactor evidence="1">
        <name>Mg(2+)</name>
        <dbReference type="ChEBI" id="CHEBI:18420"/>
    </cofactor>
</comment>
<dbReference type="Pfam" id="PF20209">
    <property type="entry name" value="DUF6570"/>
    <property type="match status" value="1"/>
</dbReference>
<evidence type="ECO:0000256" key="2">
    <source>
        <dbReference type="SAM" id="MobiDB-lite"/>
    </source>
</evidence>
<feature type="compositionally biased region" description="Basic and acidic residues" evidence="2">
    <location>
        <begin position="195"/>
        <end position="206"/>
    </location>
</feature>
<keyword evidence="1" id="KW-0347">Helicase</keyword>
<evidence type="ECO:0000259" key="3">
    <source>
        <dbReference type="Pfam" id="PF05970"/>
    </source>
</evidence>
<proteinExistence type="inferred from homology"/>
<protein>
    <recommendedName>
        <fullName evidence="1">ATP-dependent DNA helicase</fullName>
        <ecNumber evidence="1">5.6.2.3</ecNumber>
    </recommendedName>
</protein>
<dbReference type="SUPFAM" id="SSF52540">
    <property type="entry name" value="P-loop containing nucleoside triphosphate hydrolases"/>
    <property type="match status" value="1"/>
</dbReference>
<feature type="region of interest" description="Disordered" evidence="2">
    <location>
        <begin position="649"/>
        <end position="679"/>
    </location>
</feature>
<dbReference type="Gene3D" id="3.40.50.300">
    <property type="entry name" value="P-loop containing nucleotide triphosphate hydrolases"/>
    <property type="match status" value="1"/>
</dbReference>
<evidence type="ECO:0000313" key="6">
    <source>
        <dbReference type="Proteomes" id="UP000521872"/>
    </source>
</evidence>
<evidence type="ECO:0000256" key="1">
    <source>
        <dbReference type="RuleBase" id="RU363044"/>
    </source>
</evidence>
<comment type="catalytic activity">
    <reaction evidence="1">
        <text>ATP + H2O = ADP + phosphate + H(+)</text>
        <dbReference type="Rhea" id="RHEA:13065"/>
        <dbReference type="ChEBI" id="CHEBI:15377"/>
        <dbReference type="ChEBI" id="CHEBI:15378"/>
        <dbReference type="ChEBI" id="CHEBI:30616"/>
        <dbReference type="ChEBI" id="CHEBI:43474"/>
        <dbReference type="ChEBI" id="CHEBI:456216"/>
        <dbReference type="EC" id="5.6.2.3"/>
    </reaction>
</comment>
<evidence type="ECO:0000313" key="5">
    <source>
        <dbReference type="EMBL" id="KAF4617978.1"/>
    </source>
</evidence>
<keyword evidence="1" id="KW-0067">ATP-binding</keyword>
<keyword evidence="1" id="KW-0547">Nucleotide-binding</keyword>
<dbReference type="PANTHER" id="PTHR47642">
    <property type="entry name" value="ATP-DEPENDENT DNA HELICASE"/>
    <property type="match status" value="1"/>
</dbReference>
<dbReference type="EMBL" id="JAACJL010000022">
    <property type="protein sequence ID" value="KAF4617978.1"/>
    <property type="molecule type" value="Genomic_DNA"/>
</dbReference>
<dbReference type="GO" id="GO:0000723">
    <property type="term" value="P:telomere maintenance"/>
    <property type="evidence" value="ECO:0007669"/>
    <property type="project" value="InterPro"/>
</dbReference>
<dbReference type="GO" id="GO:0006310">
    <property type="term" value="P:DNA recombination"/>
    <property type="evidence" value="ECO:0007669"/>
    <property type="project" value="UniProtKB-KW"/>
</dbReference>
<dbReference type="Proteomes" id="UP000521872">
    <property type="component" value="Unassembled WGS sequence"/>
</dbReference>
<dbReference type="GO" id="GO:0016787">
    <property type="term" value="F:hydrolase activity"/>
    <property type="evidence" value="ECO:0007669"/>
    <property type="project" value="UniProtKB-KW"/>
</dbReference>
<organism evidence="5 6">
    <name type="scientific">Agrocybe pediades</name>
    <dbReference type="NCBI Taxonomy" id="84607"/>
    <lineage>
        <taxon>Eukaryota</taxon>
        <taxon>Fungi</taxon>
        <taxon>Dikarya</taxon>
        <taxon>Basidiomycota</taxon>
        <taxon>Agaricomycotina</taxon>
        <taxon>Agaricomycetes</taxon>
        <taxon>Agaricomycetidae</taxon>
        <taxon>Agaricales</taxon>
        <taxon>Agaricineae</taxon>
        <taxon>Strophariaceae</taxon>
        <taxon>Agrocybe</taxon>
    </lineage>
</organism>
<evidence type="ECO:0000259" key="4">
    <source>
        <dbReference type="Pfam" id="PF20209"/>
    </source>
</evidence>
<accession>A0A8H4QVI8</accession>
<dbReference type="PANTHER" id="PTHR47642:SF5">
    <property type="entry name" value="ATP-DEPENDENT DNA HELICASE"/>
    <property type="match status" value="1"/>
</dbReference>
<dbReference type="InterPro" id="IPR051055">
    <property type="entry name" value="PIF1_helicase"/>
</dbReference>